<comment type="caution">
    <text evidence="2">The sequence shown here is derived from an EMBL/GenBank/DDBJ whole genome shotgun (WGS) entry which is preliminary data.</text>
</comment>
<evidence type="ECO:0000313" key="2">
    <source>
        <dbReference type="EMBL" id="MPC80734.1"/>
    </source>
</evidence>
<keyword evidence="3" id="KW-1185">Reference proteome</keyword>
<proteinExistence type="predicted"/>
<protein>
    <submittedName>
        <fullName evidence="2">Uncharacterized protein</fullName>
    </submittedName>
</protein>
<reference evidence="2 3" key="1">
    <citation type="submission" date="2019-05" db="EMBL/GenBank/DDBJ databases">
        <title>Another draft genome of Portunus trituberculatus and its Hox gene families provides insights of decapod evolution.</title>
        <authorList>
            <person name="Jeong J.-H."/>
            <person name="Song I."/>
            <person name="Kim S."/>
            <person name="Choi T."/>
            <person name="Kim D."/>
            <person name="Ryu S."/>
            <person name="Kim W."/>
        </authorList>
    </citation>
    <scope>NUCLEOTIDE SEQUENCE [LARGE SCALE GENOMIC DNA]</scope>
    <source>
        <tissue evidence="2">Muscle</tissue>
    </source>
</reference>
<name>A0A5B7IJT4_PORTR</name>
<keyword evidence="1" id="KW-0732">Signal</keyword>
<evidence type="ECO:0000313" key="3">
    <source>
        <dbReference type="Proteomes" id="UP000324222"/>
    </source>
</evidence>
<dbReference type="EMBL" id="VSRR010054859">
    <property type="protein sequence ID" value="MPC80734.1"/>
    <property type="molecule type" value="Genomic_DNA"/>
</dbReference>
<organism evidence="2 3">
    <name type="scientific">Portunus trituberculatus</name>
    <name type="common">Swimming crab</name>
    <name type="synonym">Neptunus trituberculatus</name>
    <dbReference type="NCBI Taxonomy" id="210409"/>
    <lineage>
        <taxon>Eukaryota</taxon>
        <taxon>Metazoa</taxon>
        <taxon>Ecdysozoa</taxon>
        <taxon>Arthropoda</taxon>
        <taxon>Crustacea</taxon>
        <taxon>Multicrustacea</taxon>
        <taxon>Malacostraca</taxon>
        <taxon>Eumalacostraca</taxon>
        <taxon>Eucarida</taxon>
        <taxon>Decapoda</taxon>
        <taxon>Pleocyemata</taxon>
        <taxon>Brachyura</taxon>
        <taxon>Eubrachyura</taxon>
        <taxon>Portunoidea</taxon>
        <taxon>Portunidae</taxon>
        <taxon>Portuninae</taxon>
        <taxon>Portunus</taxon>
    </lineage>
</organism>
<feature type="signal peptide" evidence="1">
    <location>
        <begin position="1"/>
        <end position="27"/>
    </location>
</feature>
<dbReference type="AlphaFoldDB" id="A0A5B7IJT4"/>
<accession>A0A5B7IJT4</accession>
<feature type="chain" id="PRO_5022843782" evidence="1">
    <location>
        <begin position="28"/>
        <end position="70"/>
    </location>
</feature>
<dbReference type="Proteomes" id="UP000324222">
    <property type="component" value="Unassembled WGS sequence"/>
</dbReference>
<gene>
    <name evidence="2" type="ORF">E2C01_075322</name>
</gene>
<sequence>MRTVEAGMVVMMGTSLFTLFLLSTALLQSSFLSAPCRAPREDQQARTGAEGHVVYGNECTSLLATAAAAA</sequence>
<evidence type="ECO:0000256" key="1">
    <source>
        <dbReference type="SAM" id="SignalP"/>
    </source>
</evidence>